<sequence>MNQVQKMFTTMPTKTFATLKEQGDYTCLSVAPGIVNKHFTAQQLLTIAQLAGETGAIKYSAAHRLLVSVETARVEEVTAAFQEVDLYIYPAGNVATFKWCDFCDGEKLHAKDLAEQLFTEVEGLATKYRLRIGFNACASACYNAVYDDIALVYYQEQVDIWVGAVPMGRHAKPGKLVAKKVPAQDITGLLIALLNFYNTNAKDNEEFYKFAKRQQFFQEWLEQYRGNAI</sequence>
<name>A0AAW9NN01_9BACL</name>
<keyword evidence="3" id="KW-0411">Iron-sulfur</keyword>
<evidence type="ECO:0000259" key="4">
    <source>
        <dbReference type="Pfam" id="PF01077"/>
    </source>
</evidence>
<dbReference type="AlphaFoldDB" id="A0AAW9NN01"/>
<dbReference type="Proteomes" id="UP001344888">
    <property type="component" value="Unassembled WGS sequence"/>
</dbReference>
<dbReference type="SUPFAM" id="SSF56014">
    <property type="entry name" value="Nitrite and sulphite reductase 4Fe-4S domain-like"/>
    <property type="match status" value="1"/>
</dbReference>
<evidence type="ECO:0000313" key="6">
    <source>
        <dbReference type="Proteomes" id="UP001344888"/>
    </source>
</evidence>
<dbReference type="GO" id="GO:0051536">
    <property type="term" value="F:iron-sulfur cluster binding"/>
    <property type="evidence" value="ECO:0007669"/>
    <property type="project" value="UniProtKB-KW"/>
</dbReference>
<keyword evidence="1" id="KW-0479">Metal-binding</keyword>
<dbReference type="InterPro" id="IPR045854">
    <property type="entry name" value="NO2/SO3_Rdtase_4Fe4S_sf"/>
</dbReference>
<dbReference type="Gene3D" id="3.30.413.10">
    <property type="entry name" value="Sulfite Reductase Hemoprotein, domain 1"/>
    <property type="match status" value="1"/>
</dbReference>
<protein>
    <submittedName>
        <fullName evidence="5">Precorrin-3B methylase</fullName>
    </submittedName>
</protein>
<organism evidence="5 6">
    <name type="scientific">Metasolibacillus meyeri</name>
    <dbReference type="NCBI Taxonomy" id="1071052"/>
    <lineage>
        <taxon>Bacteria</taxon>
        <taxon>Bacillati</taxon>
        <taxon>Bacillota</taxon>
        <taxon>Bacilli</taxon>
        <taxon>Bacillales</taxon>
        <taxon>Caryophanaceae</taxon>
        <taxon>Metasolibacillus</taxon>
    </lineage>
</organism>
<keyword evidence="2" id="KW-0408">Iron</keyword>
<gene>
    <name evidence="5" type="ORF">P9B03_01365</name>
</gene>
<keyword evidence="6" id="KW-1185">Reference proteome</keyword>
<dbReference type="GO" id="GO:0032259">
    <property type="term" value="P:methylation"/>
    <property type="evidence" value="ECO:0007669"/>
    <property type="project" value="UniProtKB-KW"/>
</dbReference>
<feature type="domain" description="Nitrite/sulphite reductase 4Fe-4S" evidence="4">
    <location>
        <begin position="106"/>
        <end position="213"/>
    </location>
</feature>
<evidence type="ECO:0000256" key="1">
    <source>
        <dbReference type="ARBA" id="ARBA00022723"/>
    </source>
</evidence>
<proteinExistence type="predicted"/>
<dbReference type="GO" id="GO:0046872">
    <property type="term" value="F:metal ion binding"/>
    <property type="evidence" value="ECO:0007669"/>
    <property type="project" value="UniProtKB-KW"/>
</dbReference>
<evidence type="ECO:0000313" key="5">
    <source>
        <dbReference type="EMBL" id="MEC1177119.1"/>
    </source>
</evidence>
<dbReference type="GO" id="GO:0008168">
    <property type="term" value="F:methyltransferase activity"/>
    <property type="evidence" value="ECO:0007669"/>
    <property type="project" value="UniProtKB-KW"/>
</dbReference>
<evidence type="ECO:0000256" key="3">
    <source>
        <dbReference type="ARBA" id="ARBA00023014"/>
    </source>
</evidence>
<dbReference type="GO" id="GO:0016491">
    <property type="term" value="F:oxidoreductase activity"/>
    <property type="evidence" value="ECO:0007669"/>
    <property type="project" value="InterPro"/>
</dbReference>
<keyword evidence="5" id="KW-0489">Methyltransferase</keyword>
<dbReference type="Pfam" id="PF01077">
    <property type="entry name" value="NIR_SIR"/>
    <property type="match status" value="1"/>
</dbReference>
<dbReference type="GO" id="GO:0020037">
    <property type="term" value="F:heme binding"/>
    <property type="evidence" value="ECO:0007669"/>
    <property type="project" value="InterPro"/>
</dbReference>
<dbReference type="InterPro" id="IPR006067">
    <property type="entry name" value="NO2/SO3_Rdtase_4Fe4S_dom"/>
</dbReference>
<reference evidence="5 6" key="1">
    <citation type="submission" date="2023-03" db="EMBL/GenBank/DDBJ databases">
        <title>Bacillus Genome Sequencing.</title>
        <authorList>
            <person name="Dunlap C."/>
        </authorList>
    </citation>
    <scope>NUCLEOTIDE SEQUENCE [LARGE SCALE GENOMIC DNA]</scope>
    <source>
        <strain evidence="5 6">B-59205</strain>
    </source>
</reference>
<comment type="caution">
    <text evidence="5">The sequence shown here is derived from an EMBL/GenBank/DDBJ whole genome shotgun (WGS) entry which is preliminary data.</text>
</comment>
<evidence type="ECO:0000256" key="2">
    <source>
        <dbReference type="ARBA" id="ARBA00023004"/>
    </source>
</evidence>
<dbReference type="EMBL" id="JARSFG010000003">
    <property type="protein sequence ID" value="MEC1177119.1"/>
    <property type="molecule type" value="Genomic_DNA"/>
</dbReference>
<keyword evidence="5" id="KW-0808">Transferase</keyword>
<dbReference type="RefSeq" id="WP_326121344.1">
    <property type="nucleotide sequence ID" value="NZ_JARSFG010000003.1"/>
</dbReference>
<accession>A0AAW9NN01</accession>